<reference evidence="2" key="1">
    <citation type="submission" date="2023-03" db="EMBL/GenBank/DDBJ databases">
        <authorList>
            <person name="Steffen K."/>
            <person name="Cardenas P."/>
        </authorList>
    </citation>
    <scope>NUCLEOTIDE SEQUENCE</scope>
</reference>
<dbReference type="InterPro" id="IPR000572">
    <property type="entry name" value="OxRdtase_Mopterin-bd_dom"/>
</dbReference>
<accession>A0AA35TQG0</accession>
<dbReference type="Proteomes" id="UP001174909">
    <property type="component" value="Unassembled WGS sequence"/>
</dbReference>
<dbReference type="Gene3D" id="3.90.420.10">
    <property type="entry name" value="Oxidoreductase, molybdopterin-binding domain"/>
    <property type="match status" value="1"/>
</dbReference>
<evidence type="ECO:0000259" key="1">
    <source>
        <dbReference type="Pfam" id="PF00174"/>
    </source>
</evidence>
<keyword evidence="3" id="KW-1185">Reference proteome</keyword>
<name>A0AA35TQG0_GEOBA</name>
<dbReference type="Pfam" id="PF00174">
    <property type="entry name" value="Oxidored_molyb"/>
    <property type="match status" value="1"/>
</dbReference>
<comment type="caution">
    <text evidence="2">The sequence shown here is derived from an EMBL/GenBank/DDBJ whole genome shotgun (WGS) entry which is preliminary data.</text>
</comment>
<dbReference type="EMBL" id="CASHTH010004021">
    <property type="protein sequence ID" value="CAI8052558.1"/>
    <property type="molecule type" value="Genomic_DNA"/>
</dbReference>
<dbReference type="PANTHER" id="PTHR43032">
    <property type="entry name" value="PROTEIN-METHIONINE-SULFOXIDE REDUCTASE"/>
    <property type="match status" value="1"/>
</dbReference>
<feature type="domain" description="Oxidoreductase molybdopterin-binding" evidence="1">
    <location>
        <begin position="29"/>
        <end position="157"/>
    </location>
</feature>
<dbReference type="AlphaFoldDB" id="A0AA35TQG0"/>
<gene>
    <name evidence="2" type="ORF">GBAR_LOCUS28732</name>
</gene>
<dbReference type="SUPFAM" id="SSF56524">
    <property type="entry name" value="Oxidoreductase molybdopterin-binding domain"/>
    <property type="match status" value="1"/>
</dbReference>
<sequence>MTQSEHAPVLDGLPVFDNHHGRTEVWPGLTVDGLAGQPKVFNSTELMELTGQTIVDDFQCVEGWSAPGQAWEGVPLAALLAIVKPLPEARYAAIAAADFRVGVPLDDPSGILLATRLNGADLPEEHGGPCRLVSVGQACYASVKWVDRITLTDVPPEETAREIAMARNAGG</sequence>
<organism evidence="2 3">
    <name type="scientific">Geodia barretti</name>
    <name type="common">Barrett's horny sponge</name>
    <dbReference type="NCBI Taxonomy" id="519541"/>
    <lineage>
        <taxon>Eukaryota</taxon>
        <taxon>Metazoa</taxon>
        <taxon>Porifera</taxon>
        <taxon>Demospongiae</taxon>
        <taxon>Heteroscleromorpha</taxon>
        <taxon>Tetractinellida</taxon>
        <taxon>Astrophorina</taxon>
        <taxon>Geodiidae</taxon>
        <taxon>Geodia</taxon>
    </lineage>
</organism>
<protein>
    <submittedName>
        <fullName evidence="2">Protein-methionine-sulfoxide reductase catalytic subunit MsrP</fullName>
    </submittedName>
</protein>
<evidence type="ECO:0000313" key="3">
    <source>
        <dbReference type="Proteomes" id="UP001174909"/>
    </source>
</evidence>
<proteinExistence type="predicted"/>
<dbReference type="InterPro" id="IPR036374">
    <property type="entry name" value="OxRdtase_Mopterin-bd_sf"/>
</dbReference>
<evidence type="ECO:0000313" key="2">
    <source>
        <dbReference type="EMBL" id="CAI8052558.1"/>
    </source>
</evidence>
<dbReference type="CDD" id="cd00321">
    <property type="entry name" value="SO_family_Moco"/>
    <property type="match status" value="1"/>
</dbReference>